<dbReference type="Gene3D" id="1.10.150.720">
    <property type="entry name" value="Haloacid dehalogenase-like hydrolase"/>
    <property type="match status" value="1"/>
</dbReference>
<dbReference type="PANTHER" id="PTHR46191">
    <property type="match status" value="1"/>
</dbReference>
<sequence>MNLSAIRLVTFDVTGTLLKLRSAPGQQYGEIGAMYGVVADNNLLNKNFKNQFKRMVKEEPNFGLKSGLGWESWWKTVIRETFKASKFQLKDEKLDRIADHLLEMYKTSACWQHAYGVPGILSYIRNKKIPMGVISNFDPRLEAILINTKLKHYFEFLLTSYENGFEKPDKRIFDLALEKSNLTNLKPEECLHIGDKPHLDYAAAKNAGWNAFVINDGDFKSFKEKYPELNQEHYFSSAYQLHITFLRNSGDKLSTAEQDLN</sequence>
<proteinExistence type="predicted"/>
<accession>A0A9N9QJP3</accession>
<dbReference type="OrthoDB" id="444127at2759"/>
<protein>
    <recommendedName>
        <fullName evidence="3">Rhythmically expressed gene 2 protein</fullName>
    </recommendedName>
</protein>
<dbReference type="InterPro" id="IPR011949">
    <property type="entry name" value="HAD-SF_hydro_IA_REG-2-like"/>
</dbReference>
<dbReference type="NCBIfam" id="TIGR01549">
    <property type="entry name" value="HAD-SF-IA-v1"/>
    <property type="match status" value="1"/>
</dbReference>
<reference evidence="1" key="1">
    <citation type="submission" date="2022-01" db="EMBL/GenBank/DDBJ databases">
        <authorList>
            <person name="King R."/>
        </authorList>
    </citation>
    <scope>NUCLEOTIDE SEQUENCE</scope>
</reference>
<dbReference type="SFLD" id="SFLDG01129">
    <property type="entry name" value="C1.5:_HAD__Beta-PGM__Phosphata"/>
    <property type="match status" value="1"/>
</dbReference>
<evidence type="ECO:0000313" key="2">
    <source>
        <dbReference type="Proteomes" id="UP001152799"/>
    </source>
</evidence>
<dbReference type="PANTHER" id="PTHR46191:SF2">
    <property type="entry name" value="HALOACID DEHALOGENASE-LIKE HYDROLASE DOMAIN-CONTAINING PROTEIN 3"/>
    <property type="match status" value="1"/>
</dbReference>
<gene>
    <name evidence="1" type="ORF">CEUTPL_LOCUS2175</name>
</gene>
<dbReference type="GO" id="GO:0005634">
    <property type="term" value="C:nucleus"/>
    <property type="evidence" value="ECO:0007669"/>
    <property type="project" value="TreeGrafter"/>
</dbReference>
<evidence type="ECO:0008006" key="3">
    <source>
        <dbReference type="Google" id="ProtNLM"/>
    </source>
</evidence>
<keyword evidence="2" id="KW-1185">Reference proteome</keyword>
<organism evidence="1 2">
    <name type="scientific">Ceutorhynchus assimilis</name>
    <name type="common">cabbage seed weevil</name>
    <dbReference type="NCBI Taxonomy" id="467358"/>
    <lineage>
        <taxon>Eukaryota</taxon>
        <taxon>Metazoa</taxon>
        <taxon>Ecdysozoa</taxon>
        <taxon>Arthropoda</taxon>
        <taxon>Hexapoda</taxon>
        <taxon>Insecta</taxon>
        <taxon>Pterygota</taxon>
        <taxon>Neoptera</taxon>
        <taxon>Endopterygota</taxon>
        <taxon>Coleoptera</taxon>
        <taxon>Polyphaga</taxon>
        <taxon>Cucujiformia</taxon>
        <taxon>Curculionidae</taxon>
        <taxon>Ceutorhynchinae</taxon>
        <taxon>Ceutorhynchus</taxon>
    </lineage>
</organism>
<dbReference type="Pfam" id="PF00702">
    <property type="entry name" value="Hydrolase"/>
    <property type="match status" value="1"/>
</dbReference>
<dbReference type="AlphaFoldDB" id="A0A9N9QJP3"/>
<dbReference type="EMBL" id="OU892286">
    <property type="protein sequence ID" value="CAG9761473.1"/>
    <property type="molecule type" value="Genomic_DNA"/>
</dbReference>
<dbReference type="Proteomes" id="UP001152799">
    <property type="component" value="Chromosome 10"/>
</dbReference>
<dbReference type="InterPro" id="IPR051828">
    <property type="entry name" value="HAD-like_hydrolase_domain"/>
</dbReference>
<dbReference type="InterPro" id="IPR036412">
    <property type="entry name" value="HAD-like_sf"/>
</dbReference>
<dbReference type="InterPro" id="IPR044924">
    <property type="entry name" value="HAD-SF_hydro_IA_REG-2-like_cap"/>
</dbReference>
<dbReference type="CDD" id="cd16415">
    <property type="entry name" value="HAD_dREG-2_like"/>
    <property type="match status" value="1"/>
</dbReference>
<dbReference type="SFLD" id="SFLDS00003">
    <property type="entry name" value="Haloacid_Dehalogenase"/>
    <property type="match status" value="1"/>
</dbReference>
<dbReference type="InterPro" id="IPR006439">
    <property type="entry name" value="HAD-SF_hydro_IA"/>
</dbReference>
<dbReference type="InterPro" id="IPR023214">
    <property type="entry name" value="HAD_sf"/>
</dbReference>
<dbReference type="SUPFAM" id="SSF56784">
    <property type="entry name" value="HAD-like"/>
    <property type="match status" value="1"/>
</dbReference>
<name>A0A9N9QJP3_9CUCU</name>
<evidence type="ECO:0000313" key="1">
    <source>
        <dbReference type="EMBL" id="CAG9761473.1"/>
    </source>
</evidence>
<dbReference type="NCBIfam" id="TIGR02252">
    <property type="entry name" value="DREG-2"/>
    <property type="match status" value="1"/>
</dbReference>
<dbReference type="Gene3D" id="3.40.50.1000">
    <property type="entry name" value="HAD superfamily/HAD-like"/>
    <property type="match status" value="1"/>
</dbReference>